<dbReference type="Proteomes" id="UP000679950">
    <property type="component" value="Unassembled WGS sequence"/>
</dbReference>
<feature type="domain" description="Regulatory protein YycH-like" evidence="1">
    <location>
        <begin position="31"/>
        <end position="249"/>
    </location>
</feature>
<dbReference type="EMBL" id="BORB01000050">
    <property type="protein sequence ID" value="GIN59578.1"/>
    <property type="molecule type" value="Genomic_DNA"/>
</dbReference>
<evidence type="ECO:0000259" key="1">
    <source>
        <dbReference type="Pfam" id="PF09648"/>
    </source>
</evidence>
<dbReference type="InterPro" id="IPR018604">
    <property type="entry name" value="YycI-like"/>
</dbReference>
<accession>A0ABQ4KQ41</accession>
<evidence type="ECO:0000313" key="2">
    <source>
        <dbReference type="EMBL" id="GIN59578.1"/>
    </source>
</evidence>
<sequence>MDWGRIKTIFIIAFLILDIFLLTQLQVKREQYEVTADTTLEERLKADGIEYGDLPNETVKDHYLSADTMTFTKEMFKGLKDQHIQLEDGTIIHSQLKKSFPIEDFDKFLDLDKFVEENVLNGEQYAFWEYDKEDNSITYYQQVESKFIFMNQSAHIIFHLNEDGEVTSYDQTMLDPIKSISDEEEEVLLPIRAVEALYHRGAISDSEIIDVKLGYYTLVNMEATQVLTPTWHVLVEKDGERMDMLVNAYEGTVIQGKPDKEKTLLE</sequence>
<protein>
    <recommendedName>
        <fullName evidence="1">Regulatory protein YycH-like domain-containing protein</fullName>
    </recommendedName>
</protein>
<gene>
    <name evidence="2" type="ORF">J8TS2_38970</name>
</gene>
<dbReference type="RefSeq" id="WP_212967340.1">
    <property type="nucleotide sequence ID" value="NZ_BORB01000050.1"/>
</dbReference>
<name>A0ABQ4KQ41_9BACI</name>
<organism evidence="2 3">
    <name type="scientific">Lederbergia ruris</name>
    <dbReference type="NCBI Taxonomy" id="217495"/>
    <lineage>
        <taxon>Bacteria</taxon>
        <taxon>Bacillati</taxon>
        <taxon>Bacillota</taxon>
        <taxon>Bacilli</taxon>
        <taxon>Bacillales</taxon>
        <taxon>Bacillaceae</taxon>
        <taxon>Lederbergia</taxon>
    </lineage>
</organism>
<dbReference type="Gene3D" id="2.40.128.690">
    <property type="entry name" value="YycH protein, domain 3-like"/>
    <property type="match status" value="1"/>
</dbReference>
<proteinExistence type="predicted"/>
<dbReference type="Pfam" id="PF09648">
    <property type="entry name" value="YycI"/>
    <property type="match status" value="1"/>
</dbReference>
<evidence type="ECO:0000313" key="3">
    <source>
        <dbReference type="Proteomes" id="UP000679950"/>
    </source>
</evidence>
<keyword evidence="3" id="KW-1185">Reference proteome</keyword>
<comment type="caution">
    <text evidence="2">The sequence shown here is derived from an EMBL/GenBank/DDBJ whole genome shotgun (WGS) entry which is preliminary data.</text>
</comment>
<reference evidence="2 3" key="1">
    <citation type="submission" date="2021-03" db="EMBL/GenBank/DDBJ databases">
        <title>Antimicrobial resistance genes in bacteria isolated from Japanese honey, and their potential for conferring macrolide and lincosamide resistance in the American foulbrood pathogen Paenibacillus larvae.</title>
        <authorList>
            <person name="Okamoto M."/>
            <person name="Kumagai M."/>
            <person name="Kanamori H."/>
            <person name="Takamatsu D."/>
        </authorList>
    </citation>
    <scope>NUCLEOTIDE SEQUENCE [LARGE SCALE GENOMIC DNA]</scope>
    <source>
        <strain evidence="2 3">J8TS2</strain>
    </source>
</reference>